<evidence type="ECO:0000256" key="4">
    <source>
        <dbReference type="ARBA" id="ARBA00004922"/>
    </source>
</evidence>
<keyword evidence="12" id="KW-0460">Magnesium</keyword>
<evidence type="ECO:0000256" key="13">
    <source>
        <dbReference type="ARBA" id="ARBA00022989"/>
    </source>
</evidence>
<evidence type="ECO:0000259" key="22">
    <source>
        <dbReference type="Pfam" id="PF22627"/>
    </source>
</evidence>
<evidence type="ECO:0000256" key="2">
    <source>
        <dbReference type="ARBA" id="ARBA00001946"/>
    </source>
</evidence>
<dbReference type="PANTHER" id="PTHR13872:SF43">
    <property type="entry name" value="DOLICHYL-DIPHOSPHOOLIGOSACCHARIDE--PROTEIN GLYCOSYLTRANSFERASE SUBUNIT STT3A"/>
    <property type="match status" value="1"/>
</dbReference>
<gene>
    <name evidence="23" type="ORF">Zmor_014258</name>
</gene>
<name>A0AA38MGA1_9CUCU</name>
<evidence type="ECO:0000256" key="12">
    <source>
        <dbReference type="ARBA" id="ARBA00022842"/>
    </source>
</evidence>
<proteinExistence type="inferred from homology"/>
<dbReference type="InterPro" id="IPR003674">
    <property type="entry name" value="Oligo_trans_STT3"/>
</dbReference>
<keyword evidence="13 20" id="KW-1133">Transmembrane helix</keyword>
<keyword evidence="10" id="KW-0479">Metal-binding</keyword>
<evidence type="ECO:0000256" key="6">
    <source>
        <dbReference type="ARBA" id="ARBA00012605"/>
    </source>
</evidence>
<accession>A0AA38MGA1</accession>
<comment type="subunit">
    <text evidence="19">Component of the oligosaccharyltransferase (OST) complex. There are 2 OST complexes, OST-A and OST-B, which contain STT3A or STT3B as catalytic subunit, respectively. OST-A and OST-B contain common core subunits RPN1, RPN2, OST48, OST4, DAD1 and TMEM258, and OST-A contains DC2/OSTC and KRTCAP2/KCP2 specific accessory subunits. OST-A complex assembly occurs through the formation of 3 subcomplexes. Subcomplex 1 contains RPN1 and TMEM258, subcomplex 2 contains the OST-A-specific subunits STT3A, DC2/OSTC, and KCP2 as well as the core subunit OST4, and subcomplex 3 contains RPN2, DAD1, and OST48. The OST-A complex can form stable complexes with the Sec61 complex or with both the Sec61 and TRAP complexes.</text>
</comment>
<evidence type="ECO:0000256" key="8">
    <source>
        <dbReference type="ARBA" id="ARBA00022679"/>
    </source>
</evidence>
<keyword evidence="16" id="KW-0464">Manganese</keyword>
<dbReference type="EC" id="2.4.99.18" evidence="6"/>
<evidence type="ECO:0000256" key="15">
    <source>
        <dbReference type="ARBA" id="ARBA00023180"/>
    </source>
</evidence>
<reference evidence="23" key="1">
    <citation type="journal article" date="2023" name="G3 (Bethesda)">
        <title>Whole genome assemblies of Zophobas morio and Tenebrio molitor.</title>
        <authorList>
            <person name="Kaur S."/>
            <person name="Stinson S.A."/>
            <person name="diCenzo G.C."/>
        </authorList>
    </citation>
    <scope>NUCLEOTIDE SEQUENCE</scope>
    <source>
        <strain evidence="23">QUZm001</strain>
    </source>
</reference>
<evidence type="ECO:0000259" key="21">
    <source>
        <dbReference type="Pfam" id="PF02516"/>
    </source>
</evidence>
<feature type="transmembrane region" description="Helical" evidence="20">
    <location>
        <begin position="195"/>
        <end position="218"/>
    </location>
</feature>
<keyword evidence="14 20" id="KW-0472">Membrane</keyword>
<keyword evidence="11" id="KW-0256">Endoplasmic reticulum</keyword>
<dbReference type="GO" id="GO:0005789">
    <property type="term" value="C:endoplasmic reticulum membrane"/>
    <property type="evidence" value="ECO:0007669"/>
    <property type="project" value="UniProtKB-SubCell"/>
</dbReference>
<feature type="domain" description="AglB-like core" evidence="22">
    <location>
        <begin position="516"/>
        <end position="584"/>
    </location>
</feature>
<comment type="cofactor">
    <cofactor evidence="2">
        <name>Mg(2+)</name>
        <dbReference type="ChEBI" id="CHEBI:18420"/>
    </cofactor>
</comment>
<feature type="transmembrane region" description="Helical" evidence="20">
    <location>
        <begin position="389"/>
        <end position="407"/>
    </location>
</feature>
<feature type="domain" description="Oligosaccharyl transferase STT3 N-terminal" evidence="21">
    <location>
        <begin position="21"/>
        <end position="420"/>
    </location>
</feature>
<sequence length="706" mass="80025">MLGLGKKSSVGNNTEKQETLLTLSILTLAAILSFATRLFSVLRFESVIHEFDPYFNYRTTKFLAEEGFYSFHNWFDDRAWYPLGRIIGGTIYPGLMVTSAALYHLCWLLNITIDIRNVCVFLAPLFSSFTTIITYLLTKEVKNAGAGLVAAAMVSIVPGYISRSVAGSYDNEGIAIFCMLLTYYTWIKAVKTGTILWGTLAALAYFYMVSSWGGYVFLINLIPLHVLTLMITGRFSHRIYVAYSTLYCVGTILSMQISFVGFQPVQSSEHMLALGVFGLCQIHAFVDYLRSKLTRNDFDVLFSFLVYTVGILFVAVFGVLTLSGKISPWTGRFYSLLDPSYAKNHIPIIASVSEHQPTSWSSFYFDLQILVFLFPAGLYFCFTQLTDANIFMILYGVTSIYFAGVMVRLMLVLAPVMCILSGIAVSHLLTKFMKNTDSVKPTDHKKSKKLESNYVMKNEISLAFVGVICLLLVSYTFHCTWVTSEAYSSPSIVLSARSHDGGRIIFDDFREAYYWLKMNTPEDARIMSWWDYGYQITAMANRTILVDNNTWNNTHISRVGQAMASSEEKAYEIMRELDVDYVLVIFGGLTGYSSDDINKFLWMVRIGGSTDRGAHIKEWDYYSTSGEFRVDKEGSQTLLNCLMYKMCYYRFGQVYTEGGKPPGYDRVRGAEIGNKDFELDVLEEAYTTEHWLVRIYKVKDLPNRGV</sequence>
<feature type="transmembrane region" description="Helical" evidence="20">
    <location>
        <begin position="363"/>
        <end position="382"/>
    </location>
</feature>
<dbReference type="Pfam" id="PF02516">
    <property type="entry name" value="STT3"/>
    <property type="match status" value="1"/>
</dbReference>
<dbReference type="GO" id="GO:0018279">
    <property type="term" value="P:protein N-linked glycosylation via asparagine"/>
    <property type="evidence" value="ECO:0007669"/>
    <property type="project" value="TreeGrafter"/>
</dbReference>
<evidence type="ECO:0000256" key="18">
    <source>
        <dbReference type="ARBA" id="ARBA00048829"/>
    </source>
</evidence>
<dbReference type="FunFam" id="3.40.50.12610:FF:000002">
    <property type="entry name" value="dolichyl-diphosphooligosaccharide--protein glycosyltransferase subunit STT3A"/>
    <property type="match status" value="1"/>
</dbReference>
<evidence type="ECO:0000256" key="20">
    <source>
        <dbReference type="SAM" id="Phobius"/>
    </source>
</evidence>
<dbReference type="InterPro" id="IPR048307">
    <property type="entry name" value="STT3_N"/>
</dbReference>
<dbReference type="InterPro" id="IPR054479">
    <property type="entry name" value="AglB-like_core"/>
</dbReference>
<evidence type="ECO:0000256" key="3">
    <source>
        <dbReference type="ARBA" id="ARBA00004477"/>
    </source>
</evidence>
<dbReference type="EMBL" id="JALNTZ010000004">
    <property type="protein sequence ID" value="KAJ3655118.1"/>
    <property type="molecule type" value="Genomic_DNA"/>
</dbReference>
<evidence type="ECO:0000256" key="1">
    <source>
        <dbReference type="ARBA" id="ARBA00001936"/>
    </source>
</evidence>
<feature type="transmembrane region" description="Helical" evidence="20">
    <location>
        <begin position="454"/>
        <end position="477"/>
    </location>
</feature>
<dbReference type="AlphaFoldDB" id="A0AA38MGA1"/>
<evidence type="ECO:0000256" key="14">
    <source>
        <dbReference type="ARBA" id="ARBA00023136"/>
    </source>
</evidence>
<feature type="transmembrane region" description="Helical" evidence="20">
    <location>
        <begin position="118"/>
        <end position="138"/>
    </location>
</feature>
<evidence type="ECO:0000256" key="11">
    <source>
        <dbReference type="ARBA" id="ARBA00022824"/>
    </source>
</evidence>
<evidence type="ECO:0000256" key="10">
    <source>
        <dbReference type="ARBA" id="ARBA00022723"/>
    </source>
</evidence>
<evidence type="ECO:0000313" key="23">
    <source>
        <dbReference type="EMBL" id="KAJ3655118.1"/>
    </source>
</evidence>
<keyword evidence="24" id="KW-1185">Reference proteome</keyword>
<feature type="transmembrane region" description="Helical" evidence="20">
    <location>
        <begin position="413"/>
        <end position="433"/>
    </location>
</feature>
<evidence type="ECO:0000313" key="24">
    <source>
        <dbReference type="Proteomes" id="UP001168821"/>
    </source>
</evidence>
<evidence type="ECO:0000256" key="19">
    <source>
        <dbReference type="ARBA" id="ARBA00062993"/>
    </source>
</evidence>
<feature type="transmembrane region" description="Helical" evidence="20">
    <location>
        <begin position="173"/>
        <end position="189"/>
    </location>
</feature>
<feature type="transmembrane region" description="Helical" evidence="20">
    <location>
        <begin position="271"/>
        <end position="289"/>
    </location>
</feature>
<comment type="catalytic activity">
    <reaction evidence="18">
        <text>a di-trans,poly-cis-dolichyl diphosphooligosaccharide + L-asparaginyl-[protein] = N(4)-(oligosaccharide-(1-&gt;4)-N-acetyl-beta-D-glucosaminyl-(1-&gt;4)-N-acetyl-beta-D-glucosaminyl)-L-asparaginyl-[protein] + a di-trans,poly-cis-dolichyl diphosphate + H(+)</text>
        <dbReference type="Rhea" id="RHEA:22980"/>
        <dbReference type="Rhea" id="RHEA-COMP:12804"/>
        <dbReference type="Rhea" id="RHEA-COMP:12805"/>
        <dbReference type="Rhea" id="RHEA-COMP:19506"/>
        <dbReference type="Rhea" id="RHEA-COMP:19509"/>
        <dbReference type="ChEBI" id="CHEBI:15378"/>
        <dbReference type="ChEBI" id="CHEBI:50347"/>
        <dbReference type="ChEBI" id="CHEBI:57497"/>
        <dbReference type="ChEBI" id="CHEBI:57570"/>
        <dbReference type="ChEBI" id="CHEBI:132529"/>
        <dbReference type="EC" id="2.4.99.18"/>
    </reaction>
</comment>
<evidence type="ECO:0000256" key="7">
    <source>
        <dbReference type="ARBA" id="ARBA00022676"/>
    </source>
</evidence>
<evidence type="ECO:0000256" key="5">
    <source>
        <dbReference type="ARBA" id="ARBA00010810"/>
    </source>
</evidence>
<feature type="transmembrane region" description="Helical" evidence="20">
    <location>
        <begin position="144"/>
        <end position="161"/>
    </location>
</feature>
<feature type="transmembrane region" description="Helical" evidence="20">
    <location>
        <begin position="301"/>
        <end position="322"/>
    </location>
</feature>
<feature type="transmembrane region" description="Helical" evidence="20">
    <location>
        <begin position="86"/>
        <end position="106"/>
    </location>
</feature>
<comment type="subcellular location">
    <subcellularLocation>
        <location evidence="3">Endoplasmic reticulum membrane</location>
        <topology evidence="3">Multi-pass membrane protein</topology>
    </subcellularLocation>
</comment>
<comment type="caution">
    <text evidence="23">The sequence shown here is derived from an EMBL/GenBank/DDBJ whole genome shotgun (WGS) entry which is preliminary data.</text>
</comment>
<dbReference type="Pfam" id="PF22627">
    <property type="entry name" value="AglB_core-like"/>
    <property type="match status" value="1"/>
</dbReference>
<evidence type="ECO:0000256" key="16">
    <source>
        <dbReference type="ARBA" id="ARBA00023211"/>
    </source>
</evidence>
<dbReference type="GO" id="GO:0046872">
    <property type="term" value="F:metal ion binding"/>
    <property type="evidence" value="ECO:0007669"/>
    <property type="project" value="UniProtKB-KW"/>
</dbReference>
<protein>
    <recommendedName>
        <fullName evidence="17">Dolichyl-diphosphooligosaccharide--protein glycosyltransferase subunit STT3A</fullName>
        <ecNumber evidence="6">2.4.99.18</ecNumber>
    </recommendedName>
</protein>
<dbReference type="Proteomes" id="UP001168821">
    <property type="component" value="Unassembled WGS sequence"/>
</dbReference>
<keyword evidence="9 20" id="KW-0812">Transmembrane</keyword>
<comment type="pathway">
    <text evidence="4">Protein modification; protein glycosylation.</text>
</comment>
<comment type="similarity">
    <text evidence="5">Belongs to the STT3 family.</text>
</comment>
<dbReference type="GO" id="GO:0004579">
    <property type="term" value="F:dolichyl-diphosphooligosaccharide-protein glycotransferase activity"/>
    <property type="evidence" value="ECO:0007669"/>
    <property type="project" value="UniProtKB-EC"/>
</dbReference>
<keyword evidence="7" id="KW-0328">Glycosyltransferase</keyword>
<evidence type="ECO:0000256" key="9">
    <source>
        <dbReference type="ARBA" id="ARBA00022692"/>
    </source>
</evidence>
<keyword evidence="8" id="KW-0808">Transferase</keyword>
<keyword evidence="15" id="KW-0325">Glycoprotein</keyword>
<dbReference type="Gene3D" id="3.40.50.12610">
    <property type="match status" value="1"/>
</dbReference>
<feature type="transmembrane region" description="Helical" evidence="20">
    <location>
        <begin position="20"/>
        <end position="39"/>
    </location>
</feature>
<organism evidence="23 24">
    <name type="scientific">Zophobas morio</name>
    <dbReference type="NCBI Taxonomy" id="2755281"/>
    <lineage>
        <taxon>Eukaryota</taxon>
        <taxon>Metazoa</taxon>
        <taxon>Ecdysozoa</taxon>
        <taxon>Arthropoda</taxon>
        <taxon>Hexapoda</taxon>
        <taxon>Insecta</taxon>
        <taxon>Pterygota</taxon>
        <taxon>Neoptera</taxon>
        <taxon>Endopterygota</taxon>
        <taxon>Coleoptera</taxon>
        <taxon>Polyphaga</taxon>
        <taxon>Cucujiformia</taxon>
        <taxon>Tenebrionidae</taxon>
        <taxon>Zophobas</taxon>
    </lineage>
</organism>
<feature type="transmembrane region" description="Helical" evidence="20">
    <location>
        <begin position="239"/>
        <end position="259"/>
    </location>
</feature>
<dbReference type="GO" id="GO:0043687">
    <property type="term" value="P:post-translational protein modification"/>
    <property type="evidence" value="ECO:0007669"/>
    <property type="project" value="TreeGrafter"/>
</dbReference>
<evidence type="ECO:0000256" key="17">
    <source>
        <dbReference type="ARBA" id="ARBA00040922"/>
    </source>
</evidence>
<comment type="cofactor">
    <cofactor evidence="1">
        <name>Mn(2+)</name>
        <dbReference type="ChEBI" id="CHEBI:29035"/>
    </cofactor>
</comment>
<dbReference type="PANTHER" id="PTHR13872">
    <property type="entry name" value="DOLICHYL-DIPHOSPHOOLIGOSACCHARIDE--PROTEIN GLYCOSYLTRANSFERASE SUBUNIT"/>
    <property type="match status" value="1"/>
</dbReference>